<comment type="caution">
    <text evidence="15">The sequence shown here is derived from an EMBL/GenBank/DDBJ whole genome shotgun (WGS) entry which is preliminary data.</text>
</comment>
<dbReference type="Gene3D" id="3.90.320.10">
    <property type="match status" value="1"/>
</dbReference>
<evidence type="ECO:0000313" key="16">
    <source>
        <dbReference type="Proteomes" id="UP000678895"/>
    </source>
</evidence>
<evidence type="ECO:0000256" key="2">
    <source>
        <dbReference type="ARBA" id="ARBA00009189"/>
    </source>
</evidence>
<organism evidence="15 16">
    <name type="scientific">Paenibacillus apis</name>
    <dbReference type="NCBI Taxonomy" id="1792174"/>
    <lineage>
        <taxon>Bacteria</taxon>
        <taxon>Bacillati</taxon>
        <taxon>Bacillota</taxon>
        <taxon>Bacilli</taxon>
        <taxon>Bacillales</taxon>
        <taxon>Paenibacillaceae</taxon>
        <taxon>Paenibacillus</taxon>
    </lineage>
</organism>
<comment type="cofactor">
    <cofactor evidence="1">
        <name>[4Fe-4S] cluster</name>
        <dbReference type="ChEBI" id="CHEBI:49883"/>
    </cofactor>
</comment>
<evidence type="ECO:0000259" key="14">
    <source>
        <dbReference type="Pfam" id="PF01930"/>
    </source>
</evidence>
<evidence type="ECO:0000313" key="15">
    <source>
        <dbReference type="EMBL" id="GIO43927.1"/>
    </source>
</evidence>
<dbReference type="PANTHER" id="PTHR36531:SF6">
    <property type="entry name" value="DNA REPLICATION ATP-DEPENDENT HELICASE_NUCLEASE DNA2"/>
    <property type="match status" value="1"/>
</dbReference>
<keyword evidence="11 13" id="KW-0051">Antiviral defense</keyword>
<dbReference type="InterPro" id="IPR011604">
    <property type="entry name" value="PDDEXK-like_dom_sf"/>
</dbReference>
<dbReference type="NCBIfam" id="TIGR00372">
    <property type="entry name" value="cas4"/>
    <property type="match status" value="1"/>
</dbReference>
<dbReference type="InterPro" id="IPR013343">
    <property type="entry name" value="CRISPR-assoc_prot_Cas4"/>
</dbReference>
<dbReference type="Pfam" id="PF01930">
    <property type="entry name" value="Cas_Cas4"/>
    <property type="match status" value="1"/>
</dbReference>
<evidence type="ECO:0000256" key="5">
    <source>
        <dbReference type="ARBA" id="ARBA00022722"/>
    </source>
</evidence>
<dbReference type="EMBL" id="BORS01000013">
    <property type="protein sequence ID" value="GIO43927.1"/>
    <property type="molecule type" value="Genomic_DNA"/>
</dbReference>
<dbReference type="Proteomes" id="UP000678895">
    <property type="component" value="Unassembled WGS sequence"/>
</dbReference>
<sequence length="219" mass="25321">MDVNRDEDELMLSGIQHFQFCKRQWALIHIEQQWEENVGTIEGQHLHRKADQPFVREKRGDKLIVRALPVKSAELGITGICDVVEFTRDEHGVQIQGAEGKYTACPVEYKRGKPKKDEADILQLAAQAMCLEEMLLCPIPVGYMFYNEIKRRIEVPLTAELKDRVRSIFAEMREYYHRRHTPKVKTGAFCSKCSLQSVCVPEVLNKRSVKSYIEGKIKE</sequence>
<dbReference type="GO" id="GO:0046872">
    <property type="term" value="F:metal ion binding"/>
    <property type="evidence" value="ECO:0007669"/>
    <property type="project" value="UniProtKB-KW"/>
</dbReference>
<comment type="function">
    <text evidence="13">CRISPR (clustered regularly interspaced short palindromic repeat) is an adaptive immune system that provides protection against mobile genetic elements (viruses, transposable elements and conjugative plasmids). CRISPR clusters contain sequences complementary to antecedent mobile elements and target invading nucleic acids. CRISPR clusters are transcribed and processed into CRISPR RNA (crRNA).</text>
</comment>
<keyword evidence="12 13" id="KW-0464">Manganese</keyword>
<keyword evidence="8 13" id="KW-0269">Exonuclease</keyword>
<comment type="cofactor">
    <cofactor evidence="13">
        <name>iron-sulfur cluster</name>
        <dbReference type="ChEBI" id="CHEBI:30408"/>
    </cofactor>
</comment>
<dbReference type="PANTHER" id="PTHR36531">
    <property type="entry name" value="CRISPR-ASSOCIATED EXONUCLEASE CAS4"/>
    <property type="match status" value="1"/>
</dbReference>
<evidence type="ECO:0000256" key="13">
    <source>
        <dbReference type="RuleBase" id="RU365022"/>
    </source>
</evidence>
<proteinExistence type="inferred from homology"/>
<evidence type="ECO:0000256" key="11">
    <source>
        <dbReference type="ARBA" id="ARBA00023118"/>
    </source>
</evidence>
<evidence type="ECO:0000256" key="4">
    <source>
        <dbReference type="ARBA" id="ARBA00020049"/>
    </source>
</evidence>
<comment type="similarity">
    <text evidence="2 13">Belongs to the CRISPR-associated exonuclease Cas4 family.</text>
</comment>
<evidence type="ECO:0000256" key="6">
    <source>
        <dbReference type="ARBA" id="ARBA00022723"/>
    </source>
</evidence>
<dbReference type="InterPro" id="IPR022765">
    <property type="entry name" value="Dna2/Cas4_DUF83"/>
</dbReference>
<evidence type="ECO:0000256" key="12">
    <source>
        <dbReference type="ARBA" id="ARBA00023211"/>
    </source>
</evidence>
<keyword evidence="16" id="KW-1185">Reference proteome</keyword>
<dbReference type="RefSeq" id="WP_301629358.1">
    <property type="nucleotide sequence ID" value="NZ_BORS01000013.1"/>
</dbReference>
<evidence type="ECO:0000256" key="7">
    <source>
        <dbReference type="ARBA" id="ARBA00022801"/>
    </source>
</evidence>
<dbReference type="GO" id="GO:0051607">
    <property type="term" value="P:defense response to virus"/>
    <property type="evidence" value="ECO:0007669"/>
    <property type="project" value="UniProtKB-KW"/>
</dbReference>
<keyword evidence="6 13" id="KW-0479">Metal-binding</keyword>
<keyword evidence="10 13" id="KW-0411">Iron-sulfur</keyword>
<dbReference type="GO" id="GO:0004527">
    <property type="term" value="F:exonuclease activity"/>
    <property type="evidence" value="ECO:0007669"/>
    <property type="project" value="UniProtKB-KW"/>
</dbReference>
<accession>A0A919Y8B9</accession>
<evidence type="ECO:0000256" key="9">
    <source>
        <dbReference type="ARBA" id="ARBA00023004"/>
    </source>
</evidence>
<evidence type="ECO:0000256" key="3">
    <source>
        <dbReference type="ARBA" id="ARBA00012768"/>
    </source>
</evidence>
<protein>
    <recommendedName>
        <fullName evidence="4 13">CRISPR-associated exonuclease Cas4</fullName>
        <ecNumber evidence="3 13">3.1.12.1</ecNumber>
    </recommendedName>
</protein>
<evidence type="ECO:0000256" key="8">
    <source>
        <dbReference type="ARBA" id="ARBA00022839"/>
    </source>
</evidence>
<gene>
    <name evidence="15" type="ORF">J41TS4_36850</name>
</gene>
<keyword evidence="5 13" id="KW-0540">Nuclease</keyword>
<dbReference type="InterPro" id="IPR051827">
    <property type="entry name" value="Cas4_exonuclease"/>
</dbReference>
<keyword evidence="9 13" id="KW-0408">Iron</keyword>
<comment type="cofactor">
    <cofactor evidence="13">
        <name>Mg(2+)</name>
        <dbReference type="ChEBI" id="CHEBI:18420"/>
    </cofactor>
    <cofactor evidence="13">
        <name>Mn(2+)</name>
        <dbReference type="ChEBI" id="CHEBI:29035"/>
    </cofactor>
    <text evidence="13">Mg(2+) or Mn(2+) required for ssDNA cleavage activity.</text>
</comment>
<feature type="domain" description="DUF83" evidence="14">
    <location>
        <begin position="13"/>
        <end position="200"/>
    </location>
</feature>
<reference evidence="15" key="1">
    <citation type="submission" date="2021-03" db="EMBL/GenBank/DDBJ databases">
        <title>Antimicrobial resistance genes in bacteria isolated from Japanese honey, and their potential for conferring macrolide and lincosamide resistance in the American foulbrood pathogen Paenibacillus larvae.</title>
        <authorList>
            <person name="Okamoto M."/>
            <person name="Kumagai M."/>
            <person name="Kanamori H."/>
            <person name="Takamatsu D."/>
        </authorList>
    </citation>
    <scope>NUCLEOTIDE SEQUENCE</scope>
    <source>
        <strain evidence="15">J41TS4</strain>
    </source>
</reference>
<evidence type="ECO:0000256" key="10">
    <source>
        <dbReference type="ARBA" id="ARBA00023014"/>
    </source>
</evidence>
<keyword evidence="7 13" id="KW-0378">Hydrolase</keyword>
<dbReference type="EC" id="3.1.12.1" evidence="3 13"/>
<evidence type="ECO:0000256" key="1">
    <source>
        <dbReference type="ARBA" id="ARBA00001966"/>
    </source>
</evidence>
<dbReference type="AlphaFoldDB" id="A0A919Y8B9"/>
<dbReference type="GO" id="GO:0051536">
    <property type="term" value="F:iron-sulfur cluster binding"/>
    <property type="evidence" value="ECO:0007669"/>
    <property type="project" value="UniProtKB-KW"/>
</dbReference>
<name>A0A919Y8B9_9BACL</name>